<name>A0A1A8DWT4_NOTKA</name>
<reference evidence="2" key="1">
    <citation type="submission" date="2016-05" db="EMBL/GenBank/DDBJ databases">
        <authorList>
            <person name="Lavstsen T."/>
            <person name="Jespersen J.S."/>
        </authorList>
    </citation>
    <scope>NUCLEOTIDE SEQUENCE</scope>
    <source>
        <tissue evidence="2">Brain</tissue>
    </source>
</reference>
<feature type="chain" id="PRO_5008368693" evidence="1">
    <location>
        <begin position="19"/>
        <end position="43"/>
    </location>
</feature>
<accession>A0A1A8DWT4</accession>
<gene>
    <name evidence="2" type="primary">Nfu_g_1_014363</name>
</gene>
<keyword evidence="1" id="KW-0732">Signal</keyword>
<dbReference type="AlphaFoldDB" id="A0A1A8DWT4"/>
<protein>
    <submittedName>
        <fullName evidence="2">Uncharacterized protein</fullName>
    </submittedName>
</protein>
<proteinExistence type="predicted"/>
<feature type="signal peptide" evidence="1">
    <location>
        <begin position="1"/>
        <end position="18"/>
    </location>
</feature>
<evidence type="ECO:0000256" key="1">
    <source>
        <dbReference type="SAM" id="SignalP"/>
    </source>
</evidence>
<feature type="non-terminal residue" evidence="2">
    <location>
        <position position="43"/>
    </location>
</feature>
<evidence type="ECO:0000313" key="2">
    <source>
        <dbReference type="EMBL" id="SBQ38093.1"/>
    </source>
</evidence>
<dbReference type="EMBL" id="HAEA01009613">
    <property type="protein sequence ID" value="SBQ38093.1"/>
    <property type="molecule type" value="Transcribed_RNA"/>
</dbReference>
<organism evidence="2">
    <name type="scientific">Nothobranchius kadleci</name>
    <name type="common">African annual killifish</name>
    <dbReference type="NCBI Taxonomy" id="1051664"/>
    <lineage>
        <taxon>Eukaryota</taxon>
        <taxon>Metazoa</taxon>
        <taxon>Chordata</taxon>
        <taxon>Craniata</taxon>
        <taxon>Vertebrata</taxon>
        <taxon>Euteleostomi</taxon>
        <taxon>Actinopterygii</taxon>
        <taxon>Neopterygii</taxon>
        <taxon>Teleostei</taxon>
        <taxon>Neoteleostei</taxon>
        <taxon>Acanthomorphata</taxon>
        <taxon>Ovalentaria</taxon>
        <taxon>Atherinomorphae</taxon>
        <taxon>Cyprinodontiformes</taxon>
        <taxon>Nothobranchiidae</taxon>
        <taxon>Nothobranchius</taxon>
    </lineage>
</organism>
<feature type="non-terminal residue" evidence="2">
    <location>
        <position position="1"/>
    </location>
</feature>
<sequence>FLALCGLLQSLVTSCVFSDHWPLFFTSHHPYPRPLNGLNDGVL</sequence>
<reference evidence="2" key="2">
    <citation type="submission" date="2016-06" db="EMBL/GenBank/DDBJ databases">
        <title>The genome of a short-lived fish provides insights into sex chromosome evolution and the genetic control of aging.</title>
        <authorList>
            <person name="Reichwald K."/>
            <person name="Felder M."/>
            <person name="Petzold A."/>
            <person name="Koch P."/>
            <person name="Groth M."/>
            <person name="Platzer M."/>
        </authorList>
    </citation>
    <scope>NUCLEOTIDE SEQUENCE</scope>
    <source>
        <tissue evidence="2">Brain</tissue>
    </source>
</reference>